<proteinExistence type="predicted"/>
<reference evidence="2 3" key="1">
    <citation type="submission" date="2023-09" db="EMBL/GenBank/DDBJ databases">
        <authorList>
            <person name="Wang M."/>
        </authorList>
    </citation>
    <scope>NUCLEOTIDE SEQUENCE [LARGE SCALE GENOMIC DNA]</scope>
    <source>
        <strain evidence="2">GT-2023</strain>
        <tissue evidence="2">Liver</tissue>
    </source>
</reference>
<evidence type="ECO:0008006" key="4">
    <source>
        <dbReference type="Google" id="ProtNLM"/>
    </source>
</evidence>
<dbReference type="Proteomes" id="UP001558613">
    <property type="component" value="Unassembled WGS sequence"/>
</dbReference>
<name>A0ABR3LPU3_9TELE</name>
<dbReference type="EMBL" id="JAYMGO010000020">
    <property type="protein sequence ID" value="KAL1254445.1"/>
    <property type="molecule type" value="Genomic_DNA"/>
</dbReference>
<gene>
    <name evidence="2" type="ORF">QQF64_016674</name>
</gene>
<evidence type="ECO:0000313" key="3">
    <source>
        <dbReference type="Proteomes" id="UP001558613"/>
    </source>
</evidence>
<sequence>MGRCGIIFEHCHGVSVNPRFDIAKQTGWLTHKAQEPPTDGKTSPLQRPDLPACGGQPILASVLQPQTPQQVRGFSKVFSIEQPYTQRWGVNFGLVIEAIRHPGEPFEPIGCS</sequence>
<comment type="caution">
    <text evidence="2">The sequence shown here is derived from an EMBL/GenBank/DDBJ whole genome shotgun (WGS) entry which is preliminary data.</text>
</comment>
<organism evidence="2 3">
    <name type="scientific">Cirrhinus molitorella</name>
    <name type="common">mud carp</name>
    <dbReference type="NCBI Taxonomy" id="172907"/>
    <lineage>
        <taxon>Eukaryota</taxon>
        <taxon>Metazoa</taxon>
        <taxon>Chordata</taxon>
        <taxon>Craniata</taxon>
        <taxon>Vertebrata</taxon>
        <taxon>Euteleostomi</taxon>
        <taxon>Actinopterygii</taxon>
        <taxon>Neopterygii</taxon>
        <taxon>Teleostei</taxon>
        <taxon>Ostariophysi</taxon>
        <taxon>Cypriniformes</taxon>
        <taxon>Cyprinidae</taxon>
        <taxon>Labeoninae</taxon>
        <taxon>Labeonini</taxon>
        <taxon>Cirrhinus</taxon>
    </lineage>
</organism>
<feature type="region of interest" description="Disordered" evidence="1">
    <location>
        <begin position="30"/>
        <end position="50"/>
    </location>
</feature>
<accession>A0ABR3LPU3</accession>
<keyword evidence="3" id="KW-1185">Reference proteome</keyword>
<evidence type="ECO:0000313" key="2">
    <source>
        <dbReference type="EMBL" id="KAL1254445.1"/>
    </source>
</evidence>
<evidence type="ECO:0000256" key="1">
    <source>
        <dbReference type="SAM" id="MobiDB-lite"/>
    </source>
</evidence>
<protein>
    <recommendedName>
        <fullName evidence="4">Acrosin</fullName>
    </recommendedName>
</protein>